<feature type="compositionally biased region" description="Acidic residues" evidence="1">
    <location>
        <begin position="227"/>
        <end position="242"/>
    </location>
</feature>
<protein>
    <recommendedName>
        <fullName evidence="4">Mediator complex subunit 20</fullName>
    </recommendedName>
</protein>
<feature type="region of interest" description="Disordered" evidence="1">
    <location>
        <begin position="226"/>
        <end position="249"/>
    </location>
</feature>
<evidence type="ECO:0008006" key="4">
    <source>
        <dbReference type="Google" id="ProtNLM"/>
    </source>
</evidence>
<keyword evidence="3" id="KW-1185">Reference proteome</keyword>
<dbReference type="Proteomes" id="UP000297245">
    <property type="component" value="Unassembled WGS sequence"/>
</dbReference>
<evidence type="ECO:0000313" key="2">
    <source>
        <dbReference type="EMBL" id="THU90125.1"/>
    </source>
</evidence>
<reference evidence="2 3" key="1">
    <citation type="journal article" date="2019" name="Nat. Ecol. Evol.">
        <title>Megaphylogeny resolves global patterns of mushroom evolution.</title>
        <authorList>
            <person name="Varga T."/>
            <person name="Krizsan K."/>
            <person name="Foldi C."/>
            <person name="Dima B."/>
            <person name="Sanchez-Garcia M."/>
            <person name="Sanchez-Ramirez S."/>
            <person name="Szollosi G.J."/>
            <person name="Szarkandi J.G."/>
            <person name="Papp V."/>
            <person name="Albert L."/>
            <person name="Andreopoulos W."/>
            <person name="Angelini C."/>
            <person name="Antonin V."/>
            <person name="Barry K.W."/>
            <person name="Bougher N.L."/>
            <person name="Buchanan P."/>
            <person name="Buyck B."/>
            <person name="Bense V."/>
            <person name="Catcheside P."/>
            <person name="Chovatia M."/>
            <person name="Cooper J."/>
            <person name="Damon W."/>
            <person name="Desjardin D."/>
            <person name="Finy P."/>
            <person name="Geml J."/>
            <person name="Haridas S."/>
            <person name="Hughes K."/>
            <person name="Justo A."/>
            <person name="Karasinski D."/>
            <person name="Kautmanova I."/>
            <person name="Kiss B."/>
            <person name="Kocsube S."/>
            <person name="Kotiranta H."/>
            <person name="LaButti K.M."/>
            <person name="Lechner B.E."/>
            <person name="Liimatainen K."/>
            <person name="Lipzen A."/>
            <person name="Lukacs Z."/>
            <person name="Mihaltcheva S."/>
            <person name="Morgado L.N."/>
            <person name="Niskanen T."/>
            <person name="Noordeloos M.E."/>
            <person name="Ohm R.A."/>
            <person name="Ortiz-Santana B."/>
            <person name="Ovrebo C."/>
            <person name="Racz N."/>
            <person name="Riley R."/>
            <person name="Savchenko A."/>
            <person name="Shiryaev A."/>
            <person name="Soop K."/>
            <person name="Spirin V."/>
            <person name="Szebenyi C."/>
            <person name="Tomsovsky M."/>
            <person name="Tulloss R.E."/>
            <person name="Uehling J."/>
            <person name="Grigoriev I.V."/>
            <person name="Vagvolgyi C."/>
            <person name="Papp T."/>
            <person name="Martin F.M."/>
            <person name="Miettinen O."/>
            <person name="Hibbett D.S."/>
            <person name="Nagy L.G."/>
        </authorList>
    </citation>
    <scope>NUCLEOTIDE SEQUENCE [LARGE SCALE GENOMIC DNA]</scope>
    <source>
        <strain evidence="2 3">CBS 962.96</strain>
    </source>
</reference>
<sequence length="249" mass="27081">MGFTGLARWVNSPTDGLSIISDNIIKNHSGVFKEKWQLSVKSYRSLLSTPQSAVQIERSMCVLTMRENVFVLVEDPLAPTRADLLAGGAPSSYQPGHYRNTFLTLNPPGALEQLLEYLKACWVPVRQAAPSNAPRNRPQGSGQQLSVEGFIFAIGTDWLVRTGNVILSTGGTKGMLLEVAIQSLVADGTSELVSNLLTAVLSNIRGVTSVAVITSSDAQWEDVLWDREEEEKEKEQPDDPDPSEVIGSV</sequence>
<evidence type="ECO:0000256" key="1">
    <source>
        <dbReference type="SAM" id="MobiDB-lite"/>
    </source>
</evidence>
<organism evidence="2 3">
    <name type="scientific">Dendrothele bispora (strain CBS 962.96)</name>
    <dbReference type="NCBI Taxonomy" id="1314807"/>
    <lineage>
        <taxon>Eukaryota</taxon>
        <taxon>Fungi</taxon>
        <taxon>Dikarya</taxon>
        <taxon>Basidiomycota</taxon>
        <taxon>Agaricomycotina</taxon>
        <taxon>Agaricomycetes</taxon>
        <taxon>Agaricomycetidae</taxon>
        <taxon>Agaricales</taxon>
        <taxon>Agaricales incertae sedis</taxon>
        <taxon>Dendrothele</taxon>
    </lineage>
</organism>
<gene>
    <name evidence="2" type="ORF">K435DRAFT_821220</name>
</gene>
<evidence type="ECO:0000313" key="3">
    <source>
        <dbReference type="Proteomes" id="UP000297245"/>
    </source>
</evidence>
<dbReference type="OrthoDB" id="2536675at2759"/>
<dbReference type="AlphaFoldDB" id="A0A4V4HEB4"/>
<accession>A0A4V4HEB4</accession>
<name>A0A4V4HEB4_DENBC</name>
<proteinExistence type="predicted"/>
<dbReference type="EMBL" id="ML179345">
    <property type="protein sequence ID" value="THU90125.1"/>
    <property type="molecule type" value="Genomic_DNA"/>
</dbReference>